<feature type="signal peptide" evidence="2">
    <location>
        <begin position="1"/>
        <end position="30"/>
    </location>
</feature>
<keyword evidence="2" id="KW-0732">Signal</keyword>
<dbReference type="PANTHER" id="PTHR43308">
    <property type="entry name" value="OUTER MEMBRANE PROTEIN ALPHA-RELATED"/>
    <property type="match status" value="1"/>
</dbReference>
<evidence type="ECO:0000256" key="2">
    <source>
        <dbReference type="SAM" id="SignalP"/>
    </source>
</evidence>
<dbReference type="AlphaFoldDB" id="A0A7X0SHQ3"/>
<dbReference type="PROSITE" id="PS51272">
    <property type="entry name" value="SLH"/>
    <property type="match status" value="3"/>
</dbReference>
<feature type="domain" description="SLH" evidence="3">
    <location>
        <begin position="154"/>
        <end position="217"/>
    </location>
</feature>
<dbReference type="EMBL" id="JACJVO010000005">
    <property type="protein sequence ID" value="MBB6730205.1"/>
    <property type="molecule type" value="Genomic_DNA"/>
</dbReference>
<feature type="region of interest" description="Disordered" evidence="1">
    <location>
        <begin position="366"/>
        <end position="414"/>
    </location>
</feature>
<evidence type="ECO:0000313" key="4">
    <source>
        <dbReference type="EMBL" id="MBB6730205.1"/>
    </source>
</evidence>
<keyword evidence="5" id="KW-1185">Reference proteome</keyword>
<proteinExistence type="predicted"/>
<feature type="domain" description="SLH" evidence="3">
    <location>
        <begin position="31"/>
        <end position="89"/>
    </location>
</feature>
<sequence>MGRFYRRWKIALGALSLLLAVSGWTGAVFAAPAASGSNAAGHWAASTLQKWEDAGLLTGDGSGNLEPDRNVTRAEFLSLANRAFGLTATAAASFKDVPAAAWYAGELGKAVQAGYVSGYTDGTFRPSQAVTRQEAAAMLAGLGKLRDASAAAEADGYKDAASIGGRSRGAVGALKSARVLEGFADGTFRPNAPLTRAEAVVALDRLLRATAAKDAVYDKAGTYGPEIGSEEIAGNAVVKAPGVTLRNLTIKGDLLLDQAIGEGDVTLQNVTVEGKTTVAGGGEHSVHLIDSRFGSLTVNKPDGKIRLVTEGKTIIVQLEVRSESLFEMGSDSSVETLTVYAVIQVTGQGRIAHVTLHVLGSSFERQPGEVEQASDIPPASGNSGGSNAGTGGSSGNGGSNGSGGTSDPAPAIAGVEDGKTYTASAKPASADTDIAGVTLTKNGEPVTGYELGTAISENGDYVLTVTDNGGHATTVHFTVAIPVDLPPAISGVADGETYTAAVTPASEDDDIANATLTKNGEPVAGYELGAAISENGDYTLTVTDNGGHATTVHFTVAVPVDLPPAISGVADGETYTAAVTPASADTDIAGITLTKNGEPVAGYELGAAISENGDYALTVTDNGGHATTVHFTVAIPPVRIVPDLSNLDPQSRNVNLSIRITNTGPDIENALYGVRMTVPGYDMYDKVWVSYDDDGDSFTLDRAEEGSDEFVGYFSPTGEPFTLANGTDQTADFTIDLGYYTEPRTVNLSAWVADADAPDEADALYRMNPIDIPLQPNYIGPIDDLEVAGVAEDTVTLRFPEPAEADSYEVWYKINSDAWSWVTAYPDANEYVVDPVTKTVTVTVHPIYGSDVEYMFKVYVSGGLYDGESNTVTATPSSEG</sequence>
<evidence type="ECO:0000256" key="1">
    <source>
        <dbReference type="SAM" id="MobiDB-lite"/>
    </source>
</evidence>
<organism evidence="4 5">
    <name type="scientific">Cohnella zeiphila</name>
    <dbReference type="NCBI Taxonomy" id="2761120"/>
    <lineage>
        <taxon>Bacteria</taxon>
        <taxon>Bacillati</taxon>
        <taxon>Bacillota</taxon>
        <taxon>Bacilli</taxon>
        <taxon>Bacillales</taxon>
        <taxon>Paenibacillaceae</taxon>
        <taxon>Cohnella</taxon>
    </lineage>
</organism>
<dbReference type="InterPro" id="IPR001119">
    <property type="entry name" value="SLH_dom"/>
</dbReference>
<protein>
    <submittedName>
        <fullName evidence="4">S-layer homology domain-containing protein</fullName>
    </submittedName>
</protein>
<feature type="domain" description="SLH" evidence="3">
    <location>
        <begin position="90"/>
        <end position="153"/>
    </location>
</feature>
<evidence type="ECO:0000259" key="3">
    <source>
        <dbReference type="PROSITE" id="PS51272"/>
    </source>
</evidence>
<dbReference type="Proteomes" id="UP000564644">
    <property type="component" value="Unassembled WGS sequence"/>
</dbReference>
<dbReference type="PANTHER" id="PTHR43308:SF5">
    <property type="entry name" value="S-LAYER PROTEIN _ PEPTIDOGLYCAN ENDO-BETA-N-ACETYLGLUCOSAMINIDASE"/>
    <property type="match status" value="1"/>
</dbReference>
<reference evidence="4 5" key="1">
    <citation type="submission" date="2020-08" db="EMBL/GenBank/DDBJ databases">
        <title>Cohnella phylogeny.</title>
        <authorList>
            <person name="Dunlap C."/>
        </authorList>
    </citation>
    <scope>NUCLEOTIDE SEQUENCE [LARGE SCALE GENOMIC DNA]</scope>
    <source>
        <strain evidence="4 5">CBP 2801</strain>
    </source>
</reference>
<name>A0A7X0SHQ3_9BACL</name>
<comment type="caution">
    <text evidence="4">The sequence shown here is derived from an EMBL/GenBank/DDBJ whole genome shotgun (WGS) entry which is preliminary data.</text>
</comment>
<accession>A0A7X0SHQ3</accession>
<dbReference type="RefSeq" id="WP_185127871.1">
    <property type="nucleotide sequence ID" value="NZ_JACJVO010000005.1"/>
</dbReference>
<gene>
    <name evidence="4" type="ORF">H7C18_04770</name>
</gene>
<evidence type="ECO:0000313" key="5">
    <source>
        <dbReference type="Proteomes" id="UP000564644"/>
    </source>
</evidence>
<feature type="compositionally biased region" description="Gly residues" evidence="1">
    <location>
        <begin position="382"/>
        <end position="404"/>
    </location>
</feature>
<dbReference type="InterPro" id="IPR051465">
    <property type="entry name" value="Cell_Envelope_Struct_Comp"/>
</dbReference>
<feature type="chain" id="PRO_5030669151" evidence="2">
    <location>
        <begin position="31"/>
        <end position="880"/>
    </location>
</feature>
<dbReference type="Pfam" id="PF00395">
    <property type="entry name" value="SLH"/>
    <property type="match status" value="3"/>
</dbReference>